<sequence length="177" mass="19578">MSGRKIAAATVQNRTQTPFWNYVKEKLLAAHRQPITPPPGIAGEDGKCVYQNPLRFPKTQSARPGSAELPTLPGGVHHKLADNYYLTRDGRRTVEPPAALYASDGHVKQYGTQTGEAVQREQAIQVNAGPESNFGLAAPTPGFGATWARNKEFELDSQKNDPSFEYFQRFDKYAKSK</sequence>
<evidence type="ECO:0000256" key="11">
    <source>
        <dbReference type="ARBA" id="ARBA00023128"/>
    </source>
</evidence>
<protein>
    <recommendedName>
        <fullName evidence="5">NADH dehydrogenase [ubiquinone] 1 alpha subcomplex subunit 7</fullName>
    </recommendedName>
    <alternativeName>
        <fullName evidence="14">Complex I-B14.5a</fullName>
    </alternativeName>
    <alternativeName>
        <fullName evidence="13">NADH-ubiquinone oxidoreductase subunit B14.5a</fullName>
    </alternativeName>
</protein>
<evidence type="ECO:0000256" key="12">
    <source>
        <dbReference type="ARBA" id="ARBA00023136"/>
    </source>
</evidence>
<organism evidence="15 16">
    <name type="scientific">Caenorhabditis angaria</name>
    <dbReference type="NCBI Taxonomy" id="860376"/>
    <lineage>
        <taxon>Eukaryota</taxon>
        <taxon>Metazoa</taxon>
        <taxon>Ecdysozoa</taxon>
        <taxon>Nematoda</taxon>
        <taxon>Chromadorea</taxon>
        <taxon>Rhabditida</taxon>
        <taxon>Rhabditina</taxon>
        <taxon>Rhabditomorpha</taxon>
        <taxon>Rhabditoidea</taxon>
        <taxon>Rhabditidae</taxon>
        <taxon>Peloderinae</taxon>
        <taxon>Caenorhabditis</taxon>
    </lineage>
</organism>
<comment type="function">
    <text evidence="1">Accessory subunit of the mitochondrial membrane respiratory chain NADH dehydrogenase (Complex I), that is believed not to be involved in catalysis. Complex I functions in the transfer of electrons from NADH to the respiratory chain. The immediate electron acceptor for the enzyme is believed to be ubiquinone.</text>
</comment>
<comment type="subcellular location">
    <subcellularLocation>
        <location evidence="2">Mitochondrion inner membrane</location>
        <topology evidence="2">Peripheral membrane protein</topology>
        <orientation evidence="2">Matrix side</orientation>
    </subcellularLocation>
</comment>
<evidence type="ECO:0000256" key="1">
    <source>
        <dbReference type="ARBA" id="ARBA00003195"/>
    </source>
</evidence>
<evidence type="ECO:0000256" key="4">
    <source>
        <dbReference type="ARBA" id="ARBA00011533"/>
    </source>
</evidence>
<accession>A0A9P1ICW0</accession>
<dbReference type="GO" id="GO:0006120">
    <property type="term" value="P:mitochondrial electron transport, NADH to ubiquinone"/>
    <property type="evidence" value="ECO:0007669"/>
    <property type="project" value="TreeGrafter"/>
</dbReference>
<evidence type="ECO:0000313" key="15">
    <source>
        <dbReference type="EMBL" id="CAI5441816.1"/>
    </source>
</evidence>
<keyword evidence="8" id="KW-0999">Mitochondrion inner membrane</keyword>
<comment type="similarity">
    <text evidence="3">Belongs to the complex I NDUFA7 subunit family.</text>
</comment>
<evidence type="ECO:0000256" key="8">
    <source>
        <dbReference type="ARBA" id="ARBA00022792"/>
    </source>
</evidence>
<dbReference type="AlphaFoldDB" id="A0A9P1ICW0"/>
<evidence type="ECO:0000256" key="5">
    <source>
        <dbReference type="ARBA" id="ARBA00016383"/>
    </source>
</evidence>
<keyword evidence="10" id="KW-0007">Acetylation</keyword>
<evidence type="ECO:0000313" key="16">
    <source>
        <dbReference type="Proteomes" id="UP001152747"/>
    </source>
</evidence>
<evidence type="ECO:0000256" key="2">
    <source>
        <dbReference type="ARBA" id="ARBA00004443"/>
    </source>
</evidence>
<reference evidence="15" key="1">
    <citation type="submission" date="2022-11" db="EMBL/GenBank/DDBJ databases">
        <authorList>
            <person name="Kikuchi T."/>
        </authorList>
    </citation>
    <scope>NUCLEOTIDE SEQUENCE</scope>
    <source>
        <strain evidence="15">PS1010</strain>
    </source>
</reference>
<evidence type="ECO:0000256" key="10">
    <source>
        <dbReference type="ARBA" id="ARBA00022990"/>
    </source>
</evidence>
<keyword evidence="16" id="KW-1185">Reference proteome</keyword>
<keyword evidence="11" id="KW-0496">Mitochondrion</keyword>
<proteinExistence type="inferred from homology"/>
<evidence type="ECO:0000256" key="9">
    <source>
        <dbReference type="ARBA" id="ARBA00022982"/>
    </source>
</evidence>
<evidence type="ECO:0000256" key="14">
    <source>
        <dbReference type="ARBA" id="ARBA00033401"/>
    </source>
</evidence>
<keyword evidence="12" id="KW-0472">Membrane</keyword>
<dbReference type="Pfam" id="PF07347">
    <property type="entry name" value="CI-B14_5a"/>
    <property type="match status" value="1"/>
</dbReference>
<dbReference type="EMBL" id="CANHGI010000002">
    <property type="protein sequence ID" value="CAI5441816.1"/>
    <property type="molecule type" value="Genomic_DNA"/>
</dbReference>
<dbReference type="Proteomes" id="UP001152747">
    <property type="component" value="Unassembled WGS sequence"/>
</dbReference>
<name>A0A9P1ICW0_9PELO</name>
<dbReference type="PANTHER" id="PTHR12485:SF1">
    <property type="entry name" value="NADH DEHYDROGENASE [UBIQUINONE] 1 ALPHA SUBCOMPLEX SUBUNIT 7"/>
    <property type="match status" value="1"/>
</dbReference>
<gene>
    <name evidence="15" type="ORF">CAMP_LOCUS4453</name>
</gene>
<evidence type="ECO:0000256" key="6">
    <source>
        <dbReference type="ARBA" id="ARBA00022448"/>
    </source>
</evidence>
<evidence type="ECO:0000256" key="3">
    <source>
        <dbReference type="ARBA" id="ARBA00005482"/>
    </source>
</evidence>
<dbReference type="OrthoDB" id="10063829at2759"/>
<dbReference type="PANTHER" id="PTHR12485">
    <property type="entry name" value="NADH-UBIQUINONE OXIDOREDUCTASE SUBUNIT B"/>
    <property type="match status" value="1"/>
</dbReference>
<dbReference type="GO" id="GO:0005743">
    <property type="term" value="C:mitochondrial inner membrane"/>
    <property type="evidence" value="ECO:0007669"/>
    <property type="project" value="UniProtKB-SubCell"/>
</dbReference>
<dbReference type="InterPro" id="IPR009947">
    <property type="entry name" value="NDUA7"/>
</dbReference>
<evidence type="ECO:0000256" key="13">
    <source>
        <dbReference type="ARBA" id="ARBA00030360"/>
    </source>
</evidence>
<keyword evidence="7" id="KW-0679">Respiratory chain</keyword>
<comment type="caution">
    <text evidence="15">The sequence shown here is derived from an EMBL/GenBank/DDBJ whole genome shotgun (WGS) entry which is preliminary data.</text>
</comment>
<keyword evidence="6" id="KW-0813">Transport</keyword>
<keyword evidence="9" id="KW-0249">Electron transport</keyword>
<comment type="subunit">
    <text evidence="4">Complex I is composed of 45 different subunits.</text>
</comment>
<evidence type="ECO:0000256" key="7">
    <source>
        <dbReference type="ARBA" id="ARBA00022660"/>
    </source>
</evidence>